<reference evidence="3 4" key="1">
    <citation type="submission" date="2015-01" db="EMBL/GenBank/DDBJ databases">
        <title>Draft genome sequence of Leucobacter komagatae strain VKM ST2845.</title>
        <authorList>
            <person name="Karlyshev A.V."/>
            <person name="Kudryashova E.B."/>
        </authorList>
    </citation>
    <scope>NUCLEOTIDE SEQUENCE [LARGE SCALE GENOMIC DNA]</scope>
    <source>
        <strain evidence="3 4">VKM ST2845</strain>
    </source>
</reference>
<name>A0A0D0H6J1_9MICO</name>
<evidence type="ECO:0000256" key="1">
    <source>
        <dbReference type="SAM" id="MobiDB-lite"/>
    </source>
</evidence>
<comment type="caution">
    <text evidence="3">The sequence shown here is derived from an EMBL/GenBank/DDBJ whole genome shotgun (WGS) entry which is preliminary data.</text>
</comment>
<dbReference type="EMBL" id="JXSQ01000006">
    <property type="protein sequence ID" value="KIP52805.1"/>
    <property type="molecule type" value="Genomic_DNA"/>
</dbReference>
<feature type="transmembrane region" description="Helical" evidence="2">
    <location>
        <begin position="38"/>
        <end position="61"/>
    </location>
</feature>
<dbReference type="Proteomes" id="UP000032120">
    <property type="component" value="Unassembled WGS sequence"/>
</dbReference>
<evidence type="ECO:0000256" key="2">
    <source>
        <dbReference type="SAM" id="Phobius"/>
    </source>
</evidence>
<organism evidence="3 4">
    <name type="scientific">Leucobacter komagatae</name>
    <dbReference type="NCBI Taxonomy" id="55969"/>
    <lineage>
        <taxon>Bacteria</taxon>
        <taxon>Bacillati</taxon>
        <taxon>Actinomycetota</taxon>
        <taxon>Actinomycetes</taxon>
        <taxon>Micrococcales</taxon>
        <taxon>Microbacteriaceae</taxon>
        <taxon>Leucobacter</taxon>
    </lineage>
</organism>
<evidence type="ECO:0000313" key="3">
    <source>
        <dbReference type="EMBL" id="KIP52805.1"/>
    </source>
</evidence>
<evidence type="ECO:0000313" key="4">
    <source>
        <dbReference type="Proteomes" id="UP000032120"/>
    </source>
</evidence>
<dbReference type="AlphaFoldDB" id="A0A0D0H6J1"/>
<protein>
    <submittedName>
        <fullName evidence="3">Uncharacterized protein</fullName>
    </submittedName>
</protein>
<feature type="region of interest" description="Disordered" evidence="1">
    <location>
        <begin position="1"/>
        <end position="29"/>
    </location>
</feature>
<keyword evidence="2" id="KW-0472">Membrane</keyword>
<keyword evidence="2" id="KW-0812">Transmembrane</keyword>
<accession>A0A0D0H6J1</accession>
<gene>
    <name evidence="3" type="ORF">SD72_06140</name>
</gene>
<dbReference type="RefSeq" id="WP_042543574.1">
    <property type="nucleotide sequence ID" value="NZ_JXSQ01000006.1"/>
</dbReference>
<keyword evidence="4" id="KW-1185">Reference proteome</keyword>
<sequence length="62" mass="6517">MTSEQHTQLHAPAGEADSDAAVDATVGDDNPENVPAKAWVTMGIFAVFVIAFGTCASNFMFN</sequence>
<dbReference type="OrthoDB" id="4991531at2"/>
<proteinExistence type="predicted"/>
<keyword evidence="2" id="KW-1133">Transmembrane helix</keyword>